<sequence>MKKFLPILAIALVTGCSSTPEPITMACTFPDSPEVEAPSWVCDEGIDNYALTAVGYATKSAAGIGFMKDVASSEARVQLAKTFQSNISAKLNDAVVANNVDASGEIKQLIEKAASSITKQTLSGARIIKSRTSPSGALYVLVGMSNADYQRTMRTALEASKDRDSELWQRFKEEKADKVLSALLVNTTAL</sequence>
<dbReference type="Proteomes" id="UP000305674">
    <property type="component" value="Unassembled WGS sequence"/>
</dbReference>
<comment type="caution">
    <text evidence="1">The sequence shown here is derived from an EMBL/GenBank/DDBJ whole genome shotgun (WGS) entry which is preliminary data.</text>
</comment>
<keyword evidence="2" id="KW-1185">Reference proteome</keyword>
<protein>
    <recommendedName>
        <fullName evidence="3">LPP20 lipoprotein</fullName>
    </recommendedName>
</protein>
<dbReference type="OrthoDB" id="12517at2"/>
<dbReference type="Gene3D" id="3.10.28.20">
    <property type="entry name" value="Acetamidase/Formamidase-like domains"/>
    <property type="match status" value="1"/>
</dbReference>
<evidence type="ECO:0008006" key="3">
    <source>
        <dbReference type="Google" id="ProtNLM"/>
    </source>
</evidence>
<proteinExistence type="predicted"/>
<evidence type="ECO:0000313" key="1">
    <source>
        <dbReference type="EMBL" id="TKB51589.1"/>
    </source>
</evidence>
<dbReference type="EMBL" id="SWCI01000001">
    <property type="protein sequence ID" value="TKB51589.1"/>
    <property type="molecule type" value="Genomic_DNA"/>
</dbReference>
<name>A0A4U1BJI2_9GAMM</name>
<dbReference type="AlphaFoldDB" id="A0A4U1BJI2"/>
<dbReference type="PROSITE" id="PS51257">
    <property type="entry name" value="PROKAR_LIPOPROTEIN"/>
    <property type="match status" value="1"/>
</dbReference>
<reference evidence="1 2" key="1">
    <citation type="submission" date="2019-04" db="EMBL/GenBank/DDBJ databases">
        <authorList>
            <person name="Hwang J.C."/>
        </authorList>
    </citation>
    <scope>NUCLEOTIDE SEQUENCE [LARGE SCALE GENOMIC DNA]</scope>
    <source>
        <strain evidence="1 2">IMCC35001</strain>
    </source>
</reference>
<organism evidence="1 2">
    <name type="scientific">Ferrimonas sediminicola</name>
    <dbReference type="NCBI Taxonomy" id="2569538"/>
    <lineage>
        <taxon>Bacteria</taxon>
        <taxon>Pseudomonadati</taxon>
        <taxon>Pseudomonadota</taxon>
        <taxon>Gammaproteobacteria</taxon>
        <taxon>Alteromonadales</taxon>
        <taxon>Ferrimonadaceae</taxon>
        <taxon>Ferrimonas</taxon>
    </lineage>
</organism>
<dbReference type="RefSeq" id="WP_136851294.1">
    <property type="nucleotide sequence ID" value="NZ_SWCI01000001.1"/>
</dbReference>
<evidence type="ECO:0000313" key="2">
    <source>
        <dbReference type="Proteomes" id="UP000305674"/>
    </source>
</evidence>
<gene>
    <name evidence="1" type="ORF">FCL40_03260</name>
</gene>
<accession>A0A4U1BJI2</accession>